<reference evidence="2" key="1">
    <citation type="journal article" date="2014" name="Int. J. Syst. Evol. Microbiol.">
        <title>Complete genome sequence of Corynebacterium casei LMG S-19264T (=DSM 44701T), isolated from a smear-ripened cheese.</title>
        <authorList>
            <consortium name="US DOE Joint Genome Institute (JGI-PGF)"/>
            <person name="Walter F."/>
            <person name="Albersmeier A."/>
            <person name="Kalinowski J."/>
            <person name="Ruckert C."/>
        </authorList>
    </citation>
    <scope>NUCLEOTIDE SEQUENCE</scope>
    <source>
        <strain evidence="2">VKM Ac-1321</strain>
    </source>
</reference>
<evidence type="ECO:0000256" key="1">
    <source>
        <dbReference type="SAM" id="MobiDB-lite"/>
    </source>
</evidence>
<protein>
    <submittedName>
        <fullName evidence="2">Uncharacterized protein</fullName>
    </submittedName>
</protein>
<dbReference type="RefSeq" id="WP_261959380.1">
    <property type="nucleotide sequence ID" value="NZ_BAAAXA010000001.1"/>
</dbReference>
<accession>A0A9W6KST7</accession>
<sequence>MPSNRMQRHAAHRALRRRADHHLDAGPGDRAEAPGLLGPGGERVDPAALLDRRGERLWLLTAPGLTGPRPLPWLLRAAWRRAAADPAAAQRPVYVDLARLAAEAPVTADMVLRAITAEESTEHGYLVLLDGLDDAGGAVRAAVAGLPGPLAHAAPASTVVTLSHAEPVPGFHIPAVVLPVAPEEPTSGTVTWDTLGDRLKTQRPWPARLLTQAVDACRSAPEELRWQIIDDLAALPDRRLLFQAAVAAGACDDDGVRRAARTEIESLAGTAPAARDPRWLSRLLTLVPMLDAGGHSDEPSPEVPSAGDVLRRMAATGGPGAAALTLLARRAPETAVLLAEASGDPLDYAAVARAADEPPVLRTILERGCDRPGWPTALIHRAQLDRGVATALLAGRDHDQPPLAAGRWQALRMTRGTAYGRLLDDVLTRPWTWPPYAAPLLVSLAQVHPPATPAPIVLAALPGAAAGATVAALLALSIGHLAAGHVTPPAATAAIVAGLAVAGAVLTRRLRQWHATLPGAGETPAPVRREHVLAGVLNLAGRRLTPIQPGRSTLDDRLRRACLRAGVPEAEITHLLRALAARHALLADTSAPAVPEQAQHTHEERERQP</sequence>
<keyword evidence="3" id="KW-1185">Reference proteome</keyword>
<feature type="compositionally biased region" description="Basic and acidic residues" evidence="1">
    <location>
        <begin position="22"/>
        <end position="32"/>
    </location>
</feature>
<organism evidence="2 3">
    <name type="scientific">Dactylosporangium matsuzakiense</name>
    <dbReference type="NCBI Taxonomy" id="53360"/>
    <lineage>
        <taxon>Bacteria</taxon>
        <taxon>Bacillati</taxon>
        <taxon>Actinomycetota</taxon>
        <taxon>Actinomycetes</taxon>
        <taxon>Micromonosporales</taxon>
        <taxon>Micromonosporaceae</taxon>
        <taxon>Dactylosporangium</taxon>
    </lineage>
</organism>
<feature type="compositionally biased region" description="Basic and acidic residues" evidence="1">
    <location>
        <begin position="599"/>
        <end position="609"/>
    </location>
</feature>
<reference evidence="2" key="2">
    <citation type="submission" date="2023-01" db="EMBL/GenBank/DDBJ databases">
        <authorList>
            <person name="Sun Q."/>
            <person name="Evtushenko L."/>
        </authorList>
    </citation>
    <scope>NUCLEOTIDE SEQUENCE</scope>
    <source>
        <strain evidence="2">VKM Ac-1321</strain>
    </source>
</reference>
<evidence type="ECO:0000313" key="3">
    <source>
        <dbReference type="Proteomes" id="UP001143480"/>
    </source>
</evidence>
<name>A0A9W6KST7_9ACTN</name>
<dbReference type="Proteomes" id="UP001143480">
    <property type="component" value="Unassembled WGS sequence"/>
</dbReference>
<evidence type="ECO:0000313" key="2">
    <source>
        <dbReference type="EMBL" id="GLL06968.1"/>
    </source>
</evidence>
<proteinExistence type="predicted"/>
<gene>
    <name evidence="2" type="ORF">GCM10017581_087180</name>
</gene>
<comment type="caution">
    <text evidence="2">The sequence shown here is derived from an EMBL/GenBank/DDBJ whole genome shotgun (WGS) entry which is preliminary data.</text>
</comment>
<dbReference type="EMBL" id="BSFP01000082">
    <property type="protein sequence ID" value="GLL06968.1"/>
    <property type="molecule type" value="Genomic_DNA"/>
</dbReference>
<dbReference type="AlphaFoldDB" id="A0A9W6KST7"/>
<feature type="region of interest" description="Disordered" evidence="1">
    <location>
        <begin position="22"/>
        <end position="44"/>
    </location>
</feature>
<feature type="region of interest" description="Disordered" evidence="1">
    <location>
        <begin position="590"/>
        <end position="609"/>
    </location>
</feature>